<name>A0AAD7JAH5_9AGAR</name>
<accession>A0AAD7JAH5</accession>
<evidence type="ECO:0000313" key="2">
    <source>
        <dbReference type="EMBL" id="KAJ7760705.1"/>
    </source>
</evidence>
<reference evidence="2" key="1">
    <citation type="submission" date="2023-03" db="EMBL/GenBank/DDBJ databases">
        <title>Massive genome expansion in bonnet fungi (Mycena s.s.) driven by repeated elements and novel gene families across ecological guilds.</title>
        <authorList>
            <consortium name="Lawrence Berkeley National Laboratory"/>
            <person name="Harder C.B."/>
            <person name="Miyauchi S."/>
            <person name="Viragh M."/>
            <person name="Kuo A."/>
            <person name="Thoen E."/>
            <person name="Andreopoulos B."/>
            <person name="Lu D."/>
            <person name="Skrede I."/>
            <person name="Drula E."/>
            <person name="Henrissat B."/>
            <person name="Morin E."/>
            <person name="Kohler A."/>
            <person name="Barry K."/>
            <person name="LaButti K."/>
            <person name="Morin E."/>
            <person name="Salamov A."/>
            <person name="Lipzen A."/>
            <person name="Mereny Z."/>
            <person name="Hegedus B."/>
            <person name="Baldrian P."/>
            <person name="Stursova M."/>
            <person name="Weitz H."/>
            <person name="Taylor A."/>
            <person name="Grigoriev I.V."/>
            <person name="Nagy L.G."/>
            <person name="Martin F."/>
            <person name="Kauserud H."/>
        </authorList>
    </citation>
    <scope>NUCLEOTIDE SEQUENCE</scope>
    <source>
        <strain evidence="2">CBHHK188m</strain>
    </source>
</reference>
<protein>
    <submittedName>
        <fullName evidence="2">Uncharacterized protein</fullName>
    </submittedName>
</protein>
<comment type="caution">
    <text evidence="2">The sequence shown here is derived from an EMBL/GenBank/DDBJ whole genome shotgun (WGS) entry which is preliminary data.</text>
</comment>
<sequence length="234" mass="24754">MYSTGIIKPCNQSGSAAQVSASGFASAVPSGVVSGSFAPLKNSTPKGTEVLPMSMSTTSAFPADSSAAASQPEWYARCTPQESPFPVHSTSTIPNFCFVGRNLPAASSGSAPKSSKTSEASSTTHQSAAATESASESDSQQKKPRQSTRHTSLPLCLLIRRRSQAKNLRHAARHTSLQLLLVRRRSRAKHPRGMQHGTSLPAKLHPYLSRRPSAVMVSWTNLGPSADGGLRITL</sequence>
<keyword evidence="3" id="KW-1185">Reference proteome</keyword>
<evidence type="ECO:0000313" key="3">
    <source>
        <dbReference type="Proteomes" id="UP001215280"/>
    </source>
</evidence>
<dbReference type="AlphaFoldDB" id="A0AAD7JAH5"/>
<dbReference type="EMBL" id="JARJLG010000048">
    <property type="protein sequence ID" value="KAJ7760705.1"/>
    <property type="molecule type" value="Genomic_DNA"/>
</dbReference>
<feature type="compositionally biased region" description="Low complexity" evidence="1">
    <location>
        <begin position="107"/>
        <end position="138"/>
    </location>
</feature>
<feature type="region of interest" description="Disordered" evidence="1">
    <location>
        <begin position="107"/>
        <end position="154"/>
    </location>
</feature>
<evidence type="ECO:0000256" key="1">
    <source>
        <dbReference type="SAM" id="MobiDB-lite"/>
    </source>
</evidence>
<dbReference type="Proteomes" id="UP001215280">
    <property type="component" value="Unassembled WGS sequence"/>
</dbReference>
<proteinExistence type="predicted"/>
<organism evidence="2 3">
    <name type="scientific">Mycena maculata</name>
    <dbReference type="NCBI Taxonomy" id="230809"/>
    <lineage>
        <taxon>Eukaryota</taxon>
        <taxon>Fungi</taxon>
        <taxon>Dikarya</taxon>
        <taxon>Basidiomycota</taxon>
        <taxon>Agaricomycotina</taxon>
        <taxon>Agaricomycetes</taxon>
        <taxon>Agaricomycetidae</taxon>
        <taxon>Agaricales</taxon>
        <taxon>Marasmiineae</taxon>
        <taxon>Mycenaceae</taxon>
        <taxon>Mycena</taxon>
    </lineage>
</organism>
<gene>
    <name evidence="2" type="ORF">DFH07DRAFT_816471</name>
</gene>